<sequence length="486" mass="49558">MSTEDTTPEERRRGHSPWLVASVAAAVLLAGGGGAYWAATAGGGGGDGGRATGGEAAAPPPLALDGYRPGGGPPQGIAVGEPDPNGVRYRAEGRLPDGPRSAPVYRSAEVSREAVAALARALGVDGTPRQAAGVWTVDGASGPVLRVDGRGHWSYARQGLPGGKPCERPPGAGPERRAGDACPVPHDPPGGPGEPAAAHPVPEEKARSAALPVLRALGQEGAALDAHRTFGTVRLADADPVLDSVPTHGWRTTLEIGPDGRPSGGSGQLVMPRKDAVYPLVPADRALAELNRGAGTGQGGIGGCATPVPLGQDPGDGRPTCGAPRDPVPVTGARYALAALDVAGRPALVPSWLFEVRVPGAADSQGTVTVVQPAVDPRSIRVPSAPASGGPSSSPPKVTPMRVESYGVDGRRLTLRFWGGVCADYSASAQESSAAALVRVTGVRQRPERPCIMIAKRFEQVVKLDRPLDGRRVVDAVTGEPVPQRA</sequence>
<organism evidence="3 4">
    <name type="scientific">Streptomyces orinoci</name>
    <name type="common">Streptoverticillium orinoci</name>
    <dbReference type="NCBI Taxonomy" id="67339"/>
    <lineage>
        <taxon>Bacteria</taxon>
        <taxon>Bacillati</taxon>
        <taxon>Actinomycetota</taxon>
        <taxon>Actinomycetes</taxon>
        <taxon>Kitasatosporales</taxon>
        <taxon>Streptomycetaceae</taxon>
        <taxon>Streptomyces</taxon>
    </lineage>
</organism>
<evidence type="ECO:0008006" key="5">
    <source>
        <dbReference type="Google" id="ProtNLM"/>
    </source>
</evidence>
<accession>A0ABV3JVU7</accession>
<dbReference type="Proteomes" id="UP001552594">
    <property type="component" value="Unassembled WGS sequence"/>
</dbReference>
<comment type="caution">
    <text evidence="3">The sequence shown here is derived from an EMBL/GenBank/DDBJ whole genome shotgun (WGS) entry which is preliminary data.</text>
</comment>
<feature type="region of interest" description="Disordered" evidence="1">
    <location>
        <begin position="379"/>
        <end position="401"/>
    </location>
</feature>
<keyword evidence="2" id="KW-0472">Membrane</keyword>
<keyword evidence="2" id="KW-0812">Transmembrane</keyword>
<evidence type="ECO:0000313" key="3">
    <source>
        <dbReference type="EMBL" id="MEV5506992.1"/>
    </source>
</evidence>
<feature type="region of interest" description="Disordered" evidence="1">
    <location>
        <begin position="156"/>
        <end position="201"/>
    </location>
</feature>
<feature type="compositionally biased region" description="Gly residues" evidence="1">
    <location>
        <begin position="42"/>
        <end position="52"/>
    </location>
</feature>
<gene>
    <name evidence="3" type="ORF">AB0L16_10995</name>
</gene>
<keyword evidence="4" id="KW-1185">Reference proteome</keyword>
<protein>
    <recommendedName>
        <fullName evidence="5">Large membrane protein</fullName>
    </recommendedName>
</protein>
<reference evidence="3 4" key="1">
    <citation type="submission" date="2024-06" db="EMBL/GenBank/DDBJ databases">
        <title>The Natural Products Discovery Center: Release of the First 8490 Sequenced Strains for Exploring Actinobacteria Biosynthetic Diversity.</title>
        <authorList>
            <person name="Kalkreuter E."/>
            <person name="Kautsar S.A."/>
            <person name="Yang D."/>
            <person name="Bader C.D."/>
            <person name="Teijaro C.N."/>
            <person name="Fluegel L."/>
            <person name="Davis C.M."/>
            <person name="Simpson J.R."/>
            <person name="Lauterbach L."/>
            <person name="Steele A.D."/>
            <person name="Gui C."/>
            <person name="Meng S."/>
            <person name="Li G."/>
            <person name="Viehrig K."/>
            <person name="Ye F."/>
            <person name="Su P."/>
            <person name="Kiefer A.F."/>
            <person name="Nichols A."/>
            <person name="Cepeda A.J."/>
            <person name="Yan W."/>
            <person name="Fan B."/>
            <person name="Jiang Y."/>
            <person name="Adhikari A."/>
            <person name="Zheng C.-J."/>
            <person name="Schuster L."/>
            <person name="Cowan T.M."/>
            <person name="Smanski M.J."/>
            <person name="Chevrette M.G."/>
            <person name="De Carvalho L.P.S."/>
            <person name="Shen B."/>
        </authorList>
    </citation>
    <scope>NUCLEOTIDE SEQUENCE [LARGE SCALE GENOMIC DNA]</scope>
    <source>
        <strain evidence="3 4">NPDC052347</strain>
    </source>
</reference>
<dbReference type="RefSeq" id="WP_109280788.1">
    <property type="nucleotide sequence ID" value="NZ_JBFAUK010000006.1"/>
</dbReference>
<feature type="region of interest" description="Disordered" evidence="1">
    <location>
        <begin position="42"/>
        <end position="65"/>
    </location>
</feature>
<evidence type="ECO:0000256" key="1">
    <source>
        <dbReference type="SAM" id="MobiDB-lite"/>
    </source>
</evidence>
<name>A0ABV3JVU7_STRON</name>
<evidence type="ECO:0000313" key="4">
    <source>
        <dbReference type="Proteomes" id="UP001552594"/>
    </source>
</evidence>
<feature type="compositionally biased region" description="Low complexity" evidence="1">
    <location>
        <begin position="383"/>
        <end position="392"/>
    </location>
</feature>
<evidence type="ECO:0000256" key="2">
    <source>
        <dbReference type="SAM" id="Phobius"/>
    </source>
</evidence>
<proteinExistence type="predicted"/>
<keyword evidence="2" id="KW-1133">Transmembrane helix</keyword>
<feature type="transmembrane region" description="Helical" evidence="2">
    <location>
        <begin position="18"/>
        <end position="39"/>
    </location>
</feature>
<dbReference type="EMBL" id="JBFAUK010000006">
    <property type="protein sequence ID" value="MEV5506992.1"/>
    <property type="molecule type" value="Genomic_DNA"/>
</dbReference>